<feature type="binding site" evidence="5">
    <location>
        <begin position="154"/>
        <end position="161"/>
    </location>
    <ligand>
        <name>ATP</name>
        <dbReference type="ChEBI" id="CHEBI:30616"/>
    </ligand>
</feature>
<proteinExistence type="inferred from homology"/>
<dbReference type="SUPFAM" id="SSF52540">
    <property type="entry name" value="P-loop containing nucleoside triphosphate hydrolases"/>
    <property type="match status" value="1"/>
</dbReference>
<dbReference type="SUPFAM" id="SSF49879">
    <property type="entry name" value="SMAD/FHA domain"/>
    <property type="match status" value="1"/>
</dbReference>
<feature type="region of interest" description="Disordered" evidence="6">
    <location>
        <begin position="1"/>
        <end position="23"/>
    </location>
</feature>
<feature type="compositionally biased region" description="Polar residues" evidence="6">
    <location>
        <begin position="242"/>
        <end position="252"/>
    </location>
</feature>
<keyword evidence="2 5" id="KW-0067">ATP-binding</keyword>
<dbReference type="SMART" id="SM00129">
    <property type="entry name" value="KISc"/>
    <property type="match status" value="1"/>
</dbReference>
<dbReference type="InterPro" id="IPR019821">
    <property type="entry name" value="Kinesin_motor_CS"/>
</dbReference>
<evidence type="ECO:0000256" key="6">
    <source>
        <dbReference type="SAM" id="MobiDB-lite"/>
    </source>
</evidence>
<dbReference type="PRINTS" id="PR00380">
    <property type="entry name" value="KINESINHEAVY"/>
</dbReference>
<dbReference type="Gene3D" id="2.60.200.20">
    <property type="match status" value="1"/>
</dbReference>
<evidence type="ECO:0000256" key="5">
    <source>
        <dbReference type="PROSITE-ProRule" id="PRU00283"/>
    </source>
</evidence>
<dbReference type="PROSITE" id="PS50067">
    <property type="entry name" value="KINESIN_MOTOR_2"/>
    <property type="match status" value="1"/>
</dbReference>
<dbReference type="GO" id="GO:0007018">
    <property type="term" value="P:microtubule-based movement"/>
    <property type="evidence" value="ECO:0007669"/>
    <property type="project" value="InterPro"/>
</dbReference>
<keyword evidence="9" id="KW-1185">Reference proteome</keyword>
<comment type="caution">
    <text evidence="8">The sequence shown here is derived from an EMBL/GenBank/DDBJ whole genome shotgun (WGS) entry which is preliminary data.</text>
</comment>
<dbReference type="InterPro" id="IPR001752">
    <property type="entry name" value="Kinesin_motor_dom"/>
</dbReference>
<gene>
    <name evidence="8" type="ORF">BN9_111700</name>
</gene>
<feature type="compositionally biased region" description="Polar residues" evidence="6">
    <location>
        <begin position="12"/>
        <end position="23"/>
    </location>
</feature>
<dbReference type="SUPFAM" id="SSF50729">
    <property type="entry name" value="PH domain-like"/>
    <property type="match status" value="1"/>
</dbReference>
<feature type="domain" description="Kinesin motor" evidence="7">
    <location>
        <begin position="30"/>
        <end position="432"/>
    </location>
</feature>
<dbReference type="EMBL" id="CAIX01000337">
    <property type="protein sequence ID" value="CCI49760.1"/>
    <property type="molecule type" value="Genomic_DNA"/>
</dbReference>
<feature type="region of interest" description="Disordered" evidence="6">
    <location>
        <begin position="230"/>
        <end position="258"/>
    </location>
</feature>
<evidence type="ECO:0000256" key="3">
    <source>
        <dbReference type="ARBA" id="ARBA00023054"/>
    </source>
</evidence>
<evidence type="ECO:0000256" key="2">
    <source>
        <dbReference type="ARBA" id="ARBA00022840"/>
    </source>
</evidence>
<dbReference type="InterPro" id="IPR036961">
    <property type="entry name" value="Kinesin_motor_dom_sf"/>
</dbReference>
<evidence type="ECO:0000259" key="7">
    <source>
        <dbReference type="PROSITE" id="PS50067"/>
    </source>
</evidence>
<dbReference type="InterPro" id="IPR008984">
    <property type="entry name" value="SMAD_FHA_dom_sf"/>
</dbReference>
<comment type="similarity">
    <text evidence="5">Belongs to the TRAFAC class myosin-kinesin ATPase superfamily. Kinesin family.</text>
</comment>
<keyword evidence="1 5" id="KW-0547">Nucleotide-binding</keyword>
<dbReference type="STRING" id="65357.A0A024GSJ2"/>
<dbReference type="InterPro" id="IPR027417">
    <property type="entry name" value="P-loop_NTPase"/>
</dbReference>
<dbReference type="Proteomes" id="UP000053237">
    <property type="component" value="Unassembled WGS sequence"/>
</dbReference>
<reference evidence="8 9" key="1">
    <citation type="submission" date="2012-05" db="EMBL/GenBank/DDBJ databases">
        <title>Recombination and specialization in a pathogen metapopulation.</title>
        <authorList>
            <person name="Gardiner A."/>
            <person name="Kemen E."/>
            <person name="Schultz-Larsen T."/>
            <person name="MacLean D."/>
            <person name="Van Oosterhout C."/>
            <person name="Jones J.D.G."/>
        </authorList>
    </citation>
    <scope>NUCLEOTIDE SEQUENCE [LARGE SCALE GENOMIC DNA]</scope>
    <source>
        <strain evidence="8 9">Ac Nc2</strain>
    </source>
</reference>
<sequence>MEHKARKKPVKTNDTALDSENHDPTTSVTAIKVIVRIRPLNDKEIANRSPIILQAQNSSIQVANPAVFIDGKHHVMGNTDNSSPKHLIANAFASDDCRTFHFDRCFTSTSDDLNGQDIDPITSKPNQIAIFDEVGVSMIDSAFRGFHCTVFAYGQTGSGKTHTMFGHKESDQFGLIPRVCEELFREIESRRQKQPMEDEAPCSFAVDVTYCEIYKEKVIDLLDNEIVSSTRNRPHSAHTAPSEDNGSSTTSRKPLKIREHPVTGPFIEGLISSSVYSYEEIAHIMTTGEKARTVASTCMNSVSSRSHAIFTITLTQAYRDPISLSCHEKTSKISLVDLAGSERALNAGTSGERLKEGAMINKSLTTLGRVISALSKKSLDRVPYRDSTLTWLLKESLGGNAKTTMMAMVSPAAENYEETMSTLRYAESAKKVINCALVNEDENAKIVRTLRQEIAGLRDALSKCSQEVRPPIDVAIDDEHTAIIANLKSELKVYEESSKEDNGCIRVTSNSVYLTSERPILVNIGFVDTNAIAYVLEVGSTVFGRGNSSEISIWSTDKRFIRIDDEALCSEHICIECSRIETLNETESPTYSLRLSSIESEAITQINDQILSFPSSVDLFHGDCIRIGNSHILRVLLPGTKSDVNDRLTQVSPFPEPPKVLELPRGNVKERVDALNALCQCVGIVWSFENEADGEVSVFRTDTRNRVAWSLEEFLMKYDTMTQFLTNLQELLPSSPSMIQRESIREEEDTNAISPSDTMQTCARLHGYARLTLCTTQSARAMDSVQNVSLLLISPIGKCIGNVNVSYTKPRNTCEFHLQRVAFYANAITSESISVIIKHSNSKVEHTIPISLNAQNPQGDQVADMDHHWQIQGNKEIALLLEIWGHGRVLVLGPLGDRMPFSPPRIDFFVSADIQERDADGMYRPVAVKKDGTLRLHLNQARKLCLHIVQADTASFCLRELLLVRISSVRHQKVFPLWRDTLESGKCTQSASVLSLCSPKQVFDVESHMCSWKELDLLEESVCDFTSRTLSGVFNCMENDSESIDPKKSRSVFQLAVSFRQQYNSTPIVIFKSIVVKICHSLPKKLALRQRISRGWEATRTAWWAKESYSRNFRLGTWFTAELLMENKLWNGERTARNIAGDLMETLANGMERMEAMISLEMVRHRLLAMIPSPSSDSNVEILKKLFEKTIPEELCVESDDGNALFLTLKNRKSIRLRLTHLDANRIDDEEGEPVPFLITEPARFVSPMKDVLEKKVVQAAPWQPSVAEMCGFLDIHRSMQLGTAATAIVTNGNSVKWQRRWFVLRRPFLYAYKSMARKEQVDSKT</sequence>
<evidence type="ECO:0000256" key="4">
    <source>
        <dbReference type="ARBA" id="ARBA00023175"/>
    </source>
</evidence>
<dbReference type="OrthoDB" id="3176171at2759"/>
<dbReference type="PROSITE" id="PS00411">
    <property type="entry name" value="KINESIN_MOTOR_1"/>
    <property type="match status" value="1"/>
</dbReference>
<evidence type="ECO:0000313" key="9">
    <source>
        <dbReference type="Proteomes" id="UP000053237"/>
    </source>
</evidence>
<dbReference type="PANTHER" id="PTHR47117">
    <property type="entry name" value="STAR-RELATED LIPID TRANSFER PROTEIN 9"/>
    <property type="match status" value="1"/>
</dbReference>
<dbReference type="GO" id="GO:0003777">
    <property type="term" value="F:microtubule motor activity"/>
    <property type="evidence" value="ECO:0007669"/>
    <property type="project" value="InterPro"/>
</dbReference>
<evidence type="ECO:0000256" key="1">
    <source>
        <dbReference type="ARBA" id="ARBA00022741"/>
    </source>
</evidence>
<dbReference type="Gene3D" id="3.40.850.10">
    <property type="entry name" value="Kinesin motor domain"/>
    <property type="match status" value="1"/>
</dbReference>
<organism evidence="8 9">
    <name type="scientific">Albugo candida</name>
    <dbReference type="NCBI Taxonomy" id="65357"/>
    <lineage>
        <taxon>Eukaryota</taxon>
        <taxon>Sar</taxon>
        <taxon>Stramenopiles</taxon>
        <taxon>Oomycota</taxon>
        <taxon>Peronosporomycetes</taxon>
        <taxon>Albuginales</taxon>
        <taxon>Albuginaceae</taxon>
        <taxon>Albugo</taxon>
    </lineage>
</organism>
<dbReference type="GO" id="GO:0005524">
    <property type="term" value="F:ATP binding"/>
    <property type="evidence" value="ECO:0007669"/>
    <property type="project" value="UniProtKB-UniRule"/>
</dbReference>
<keyword evidence="3" id="KW-0175">Coiled coil</keyword>
<accession>A0A024GSJ2</accession>
<dbReference type="GO" id="GO:0008017">
    <property type="term" value="F:microtubule binding"/>
    <property type="evidence" value="ECO:0007669"/>
    <property type="project" value="InterPro"/>
</dbReference>
<dbReference type="Pfam" id="PF00225">
    <property type="entry name" value="Kinesin"/>
    <property type="match status" value="1"/>
</dbReference>
<evidence type="ECO:0000313" key="8">
    <source>
        <dbReference type="EMBL" id="CCI49760.1"/>
    </source>
</evidence>
<name>A0A024GSJ2_9STRA</name>
<protein>
    <recommendedName>
        <fullName evidence="7">Kinesin motor domain-containing protein</fullName>
    </recommendedName>
</protein>
<dbReference type="InParanoid" id="A0A024GSJ2"/>
<keyword evidence="4 5" id="KW-0505">Motor protein</keyword>
<feature type="compositionally biased region" description="Basic residues" evidence="6">
    <location>
        <begin position="1"/>
        <end position="10"/>
    </location>
</feature>